<protein>
    <submittedName>
        <fullName evidence="1">Uncharacterized protein</fullName>
    </submittedName>
</protein>
<gene>
    <name evidence="1" type="ORF">FRUB_04297</name>
</gene>
<dbReference type="AlphaFoldDB" id="A0A225DY93"/>
<dbReference type="RefSeq" id="WP_088255419.1">
    <property type="nucleotide sequence ID" value="NZ_NIDE01000005.1"/>
</dbReference>
<organism evidence="1 2">
    <name type="scientific">Fimbriiglobus ruber</name>
    <dbReference type="NCBI Taxonomy" id="1908690"/>
    <lineage>
        <taxon>Bacteria</taxon>
        <taxon>Pseudomonadati</taxon>
        <taxon>Planctomycetota</taxon>
        <taxon>Planctomycetia</taxon>
        <taxon>Gemmatales</taxon>
        <taxon>Gemmataceae</taxon>
        <taxon>Fimbriiglobus</taxon>
    </lineage>
</organism>
<name>A0A225DY93_9BACT</name>
<reference evidence="2" key="1">
    <citation type="submission" date="2017-06" db="EMBL/GenBank/DDBJ databases">
        <title>Genome analysis of Fimbriiglobus ruber SP5, the first member of the order Planctomycetales with confirmed chitinolytic capability.</title>
        <authorList>
            <person name="Ravin N.V."/>
            <person name="Rakitin A.L."/>
            <person name="Ivanova A.A."/>
            <person name="Beletsky A.V."/>
            <person name="Kulichevskaya I.S."/>
            <person name="Mardanov A.V."/>
            <person name="Dedysh S.N."/>
        </authorList>
    </citation>
    <scope>NUCLEOTIDE SEQUENCE [LARGE SCALE GENOMIC DNA]</scope>
    <source>
        <strain evidence="2">SP5</strain>
    </source>
</reference>
<sequence>MTFWWKLGITAALLVLYGVAVWKIHSWYDASGQVKEMTREETATKDAMKASSQIDTSFSESIAKLHELELSANQQIEAAHETPAPANCSLNPRGVSILRAAIAANHSAR</sequence>
<evidence type="ECO:0000313" key="2">
    <source>
        <dbReference type="Proteomes" id="UP000214646"/>
    </source>
</evidence>
<comment type="caution">
    <text evidence="1">The sequence shown here is derived from an EMBL/GenBank/DDBJ whole genome shotgun (WGS) entry which is preliminary data.</text>
</comment>
<dbReference type="EMBL" id="NIDE01000005">
    <property type="protein sequence ID" value="OWK42219.1"/>
    <property type="molecule type" value="Genomic_DNA"/>
</dbReference>
<proteinExistence type="predicted"/>
<dbReference type="Proteomes" id="UP000214646">
    <property type="component" value="Unassembled WGS sequence"/>
</dbReference>
<evidence type="ECO:0000313" key="1">
    <source>
        <dbReference type="EMBL" id="OWK42219.1"/>
    </source>
</evidence>
<accession>A0A225DY93</accession>
<keyword evidence="2" id="KW-1185">Reference proteome</keyword>